<evidence type="ECO:0008006" key="3">
    <source>
        <dbReference type="Google" id="ProtNLM"/>
    </source>
</evidence>
<dbReference type="GO" id="GO:0016757">
    <property type="term" value="F:glycosyltransferase activity"/>
    <property type="evidence" value="ECO:0007669"/>
    <property type="project" value="TreeGrafter"/>
</dbReference>
<proteinExistence type="predicted"/>
<reference evidence="1" key="1">
    <citation type="submission" date="2020-10" db="EMBL/GenBank/DDBJ databases">
        <title>Taxonomic study of unclassified bacteria belonging to the class Ktedonobacteria.</title>
        <authorList>
            <person name="Yabe S."/>
            <person name="Wang C.M."/>
            <person name="Zheng Y."/>
            <person name="Sakai Y."/>
            <person name="Cavaletti L."/>
            <person name="Monciardini P."/>
            <person name="Donadio S."/>
        </authorList>
    </citation>
    <scope>NUCLEOTIDE SEQUENCE</scope>
    <source>
        <strain evidence="1">ID150040</strain>
    </source>
</reference>
<protein>
    <recommendedName>
        <fullName evidence="3">Glycosyl transferase family 1 domain-containing protein</fullName>
    </recommendedName>
</protein>
<dbReference type="PANTHER" id="PTHR45947:SF3">
    <property type="entry name" value="SULFOQUINOVOSYL TRANSFERASE SQD2"/>
    <property type="match status" value="1"/>
</dbReference>
<keyword evidence="2" id="KW-1185">Reference proteome</keyword>
<sequence length="142" mass="15826">MVMIEAMAVGCPVIAFRRGAAPEIVVHQKSGFLVEGVHEMVQSIGRIDEIDRATVSTHVEHHFTAHVMTEKYIRVYKKVIASSRGKNALRYHSSQEPHIAPLVPVKTHESLLMPDKLSHGAKKTMNGNHVWSKRASMAVKKP</sequence>
<dbReference type="Pfam" id="PF13692">
    <property type="entry name" value="Glyco_trans_1_4"/>
    <property type="match status" value="1"/>
</dbReference>
<dbReference type="InterPro" id="IPR050194">
    <property type="entry name" value="Glycosyltransferase_grp1"/>
</dbReference>
<dbReference type="Proteomes" id="UP000597444">
    <property type="component" value="Unassembled WGS sequence"/>
</dbReference>
<comment type="caution">
    <text evidence="1">The sequence shown here is derived from an EMBL/GenBank/DDBJ whole genome shotgun (WGS) entry which is preliminary data.</text>
</comment>
<name>A0A8J3INV2_9CHLR</name>
<dbReference type="PANTHER" id="PTHR45947">
    <property type="entry name" value="SULFOQUINOVOSYL TRANSFERASE SQD2"/>
    <property type="match status" value="1"/>
</dbReference>
<organism evidence="1 2">
    <name type="scientific">Reticulibacter mediterranei</name>
    <dbReference type="NCBI Taxonomy" id="2778369"/>
    <lineage>
        <taxon>Bacteria</taxon>
        <taxon>Bacillati</taxon>
        <taxon>Chloroflexota</taxon>
        <taxon>Ktedonobacteria</taxon>
        <taxon>Ktedonobacterales</taxon>
        <taxon>Reticulibacteraceae</taxon>
        <taxon>Reticulibacter</taxon>
    </lineage>
</organism>
<gene>
    <name evidence="1" type="ORF">KSF_038440</name>
</gene>
<dbReference type="SUPFAM" id="SSF53756">
    <property type="entry name" value="UDP-Glycosyltransferase/glycogen phosphorylase"/>
    <property type="match status" value="1"/>
</dbReference>
<dbReference type="EMBL" id="BNJK01000001">
    <property type="protein sequence ID" value="GHO93796.1"/>
    <property type="molecule type" value="Genomic_DNA"/>
</dbReference>
<accession>A0A8J3INV2</accession>
<dbReference type="AlphaFoldDB" id="A0A8J3INV2"/>
<dbReference type="RefSeq" id="WP_220204565.1">
    <property type="nucleotide sequence ID" value="NZ_BNJK01000001.1"/>
</dbReference>
<evidence type="ECO:0000313" key="2">
    <source>
        <dbReference type="Proteomes" id="UP000597444"/>
    </source>
</evidence>
<evidence type="ECO:0000313" key="1">
    <source>
        <dbReference type="EMBL" id="GHO93796.1"/>
    </source>
</evidence>
<dbReference type="Gene3D" id="3.40.50.2000">
    <property type="entry name" value="Glycogen Phosphorylase B"/>
    <property type="match status" value="1"/>
</dbReference>